<keyword evidence="4" id="KW-0862">Zinc</keyword>
<accession>A0A2W5JY58</accession>
<dbReference type="NCBIfam" id="TIGR03838">
    <property type="entry name" value="queuosine_YadB"/>
    <property type="match status" value="1"/>
</dbReference>
<dbReference type="HAMAP" id="MF_01428">
    <property type="entry name" value="Glu_Q_tRNA_synth"/>
    <property type="match status" value="1"/>
</dbReference>
<feature type="binding site" evidence="7">
    <location>
        <position position="170"/>
    </location>
    <ligand>
        <name>L-glutamate</name>
        <dbReference type="ChEBI" id="CHEBI:29985"/>
    </ligand>
</feature>
<keyword evidence="6 7" id="KW-0030">Aminoacyl-tRNA synthetase</keyword>
<evidence type="ECO:0000256" key="2">
    <source>
        <dbReference type="ARBA" id="ARBA00022723"/>
    </source>
</evidence>
<comment type="caution">
    <text evidence="7">Lacks conserved residue(s) required for the propagation of feature annotation.</text>
</comment>
<dbReference type="GO" id="GO:0006424">
    <property type="term" value="P:glutamyl-tRNA aminoacylation"/>
    <property type="evidence" value="ECO:0007669"/>
    <property type="project" value="InterPro"/>
</dbReference>
<evidence type="ECO:0000256" key="1">
    <source>
        <dbReference type="ARBA" id="ARBA00022598"/>
    </source>
</evidence>
<evidence type="ECO:0000256" key="9">
    <source>
        <dbReference type="SAM" id="MobiDB-lite"/>
    </source>
</evidence>
<name>A0A2W5JY58_9GAMM</name>
<dbReference type="SUPFAM" id="SSF52374">
    <property type="entry name" value="Nucleotidylyl transferase"/>
    <property type="match status" value="1"/>
</dbReference>
<comment type="similarity">
    <text evidence="7">Belongs to the class-I aminoacyl-tRNA synthetase family. GluQ subfamily.</text>
</comment>
<dbReference type="GO" id="GO:0005524">
    <property type="term" value="F:ATP binding"/>
    <property type="evidence" value="ECO:0007669"/>
    <property type="project" value="UniProtKB-KW"/>
</dbReference>
<evidence type="ECO:0000259" key="10">
    <source>
        <dbReference type="Pfam" id="PF00749"/>
    </source>
</evidence>
<feature type="domain" description="Glutamyl/glutaminyl-tRNA synthetase class Ib catalytic" evidence="10">
    <location>
        <begin position="5"/>
        <end position="235"/>
    </location>
</feature>
<gene>
    <name evidence="7" type="primary">gluQ</name>
    <name evidence="11" type="ORF">DI564_16590</name>
</gene>
<keyword evidence="1 7" id="KW-0436">Ligase</keyword>
<dbReference type="AlphaFoldDB" id="A0A2W5JY58"/>
<comment type="function">
    <text evidence="7">Catalyzes the tRNA-independent activation of glutamate in presence of ATP and the subsequent transfer of glutamate onto a tRNA(Asp). Glutamate is transferred on the 2-amino-5-(4,5-dihydroxy-2-cyclopenten-1-yl) moiety of the queuosine in the wobble position of the QUC anticodon.</text>
</comment>
<dbReference type="Pfam" id="PF00749">
    <property type="entry name" value="tRNA-synt_1c"/>
    <property type="match status" value="1"/>
</dbReference>
<dbReference type="InterPro" id="IPR020058">
    <property type="entry name" value="Glu/Gln-tRNA-synth_Ib_cat-dom"/>
</dbReference>
<proteinExistence type="inferred from homology"/>
<evidence type="ECO:0000313" key="11">
    <source>
        <dbReference type="EMBL" id="PZQ09952.1"/>
    </source>
</evidence>
<reference evidence="11 12" key="1">
    <citation type="submission" date="2017-08" db="EMBL/GenBank/DDBJ databases">
        <title>Infants hospitalized years apart are colonized by the same room-sourced microbial strains.</title>
        <authorList>
            <person name="Brooks B."/>
            <person name="Olm M.R."/>
            <person name="Firek B.A."/>
            <person name="Baker R."/>
            <person name="Thomas B.C."/>
            <person name="Morowitz M.J."/>
            <person name="Banfield J.F."/>
        </authorList>
    </citation>
    <scope>NUCLEOTIDE SEQUENCE [LARGE SCALE GENOMIC DNA]</scope>
    <source>
        <strain evidence="11">S2_005_003_R2_42</strain>
    </source>
</reference>
<feature type="short sequence motif" description="'KMSKS' region" evidence="7">
    <location>
        <begin position="226"/>
        <end position="230"/>
    </location>
</feature>
<dbReference type="GO" id="GO:0008270">
    <property type="term" value="F:zinc ion binding"/>
    <property type="evidence" value="ECO:0007669"/>
    <property type="project" value="InterPro"/>
</dbReference>
<dbReference type="NCBIfam" id="NF004314">
    <property type="entry name" value="PRK05710.1-3"/>
    <property type="match status" value="1"/>
</dbReference>
<sequence length="296" mass="31729">MSDRGRFAPSPTGTLHFGSLVAALGSWLRARAIGAEWFVRIEDIDPLREVPGAAEAIVRQLLAFGLVPDGPVLRQSADRDRHAAARDRLLAAGLAYRCACSRADLAPYGGRHPARCIAPPPTADRPAAVRLRVQPGIVRFVDAVQGPIEQDVAAEVGDFVIWRNDGWPAYQLAVVVDDAAQGVTEVVRGADLLDSTPRQCLLQRLLGLPQPAWMHLPLVLDADGRKLGKRDRAHPVDPADPLPALRAALRFLGQAVPDGEDLHGLLAAAAHAFDPARIPRGTPPAPGRDATQREVS</sequence>
<feature type="binding site" evidence="7">
    <location>
        <begin position="6"/>
        <end position="10"/>
    </location>
    <ligand>
        <name>L-glutamate</name>
        <dbReference type="ChEBI" id="CHEBI:29985"/>
    </ligand>
</feature>
<organism evidence="11 12">
    <name type="scientific">Rhodanobacter denitrificans</name>
    <dbReference type="NCBI Taxonomy" id="666685"/>
    <lineage>
        <taxon>Bacteria</taxon>
        <taxon>Pseudomonadati</taxon>
        <taxon>Pseudomonadota</taxon>
        <taxon>Gammaproteobacteria</taxon>
        <taxon>Lysobacterales</taxon>
        <taxon>Rhodanobacteraceae</taxon>
        <taxon>Rhodanobacter</taxon>
    </lineage>
</organism>
<dbReference type="InterPro" id="IPR014729">
    <property type="entry name" value="Rossmann-like_a/b/a_fold"/>
</dbReference>
<evidence type="ECO:0000313" key="12">
    <source>
        <dbReference type="Proteomes" id="UP000249046"/>
    </source>
</evidence>
<dbReference type="Gene3D" id="3.40.50.620">
    <property type="entry name" value="HUPs"/>
    <property type="match status" value="1"/>
</dbReference>
<evidence type="ECO:0000256" key="8">
    <source>
        <dbReference type="RuleBase" id="RU363037"/>
    </source>
</evidence>
<dbReference type="GO" id="GO:0006400">
    <property type="term" value="P:tRNA modification"/>
    <property type="evidence" value="ECO:0007669"/>
    <property type="project" value="InterPro"/>
</dbReference>
<dbReference type="EC" id="6.1.1.-" evidence="7"/>
<keyword evidence="3 7" id="KW-0547">Nucleotide-binding</keyword>
<keyword evidence="8" id="KW-0648">Protein biosynthesis</keyword>
<feature type="binding site" evidence="7">
    <location>
        <position position="229"/>
    </location>
    <ligand>
        <name>ATP</name>
        <dbReference type="ChEBI" id="CHEBI:30616"/>
    </ligand>
</feature>
<keyword evidence="2" id="KW-0479">Metal-binding</keyword>
<dbReference type="PRINTS" id="PR00987">
    <property type="entry name" value="TRNASYNTHGLU"/>
</dbReference>
<evidence type="ECO:0000256" key="6">
    <source>
        <dbReference type="ARBA" id="ARBA00023146"/>
    </source>
</evidence>
<dbReference type="GO" id="GO:0005829">
    <property type="term" value="C:cytosol"/>
    <property type="evidence" value="ECO:0007669"/>
    <property type="project" value="TreeGrafter"/>
</dbReference>
<dbReference type="PANTHER" id="PTHR43311">
    <property type="entry name" value="GLUTAMATE--TRNA LIGASE"/>
    <property type="match status" value="1"/>
</dbReference>
<dbReference type="InterPro" id="IPR000924">
    <property type="entry name" value="Glu/Gln-tRNA-synth"/>
</dbReference>
<protein>
    <recommendedName>
        <fullName evidence="7">Glutamyl-Q tRNA(Asp) synthetase</fullName>
        <shortName evidence="7">Glu-Q-RSs</shortName>
        <ecNumber evidence="7">6.1.1.-</ecNumber>
    </recommendedName>
</protein>
<dbReference type="InterPro" id="IPR049940">
    <property type="entry name" value="GluQ/Sye"/>
</dbReference>
<dbReference type="InterPro" id="IPR022380">
    <property type="entry name" value="Glu-Q_tRNA(Asp)_Synthase"/>
</dbReference>
<comment type="caution">
    <text evidence="11">The sequence shown here is derived from an EMBL/GenBank/DDBJ whole genome shotgun (WGS) entry which is preliminary data.</text>
</comment>
<keyword evidence="5 7" id="KW-0067">ATP-binding</keyword>
<evidence type="ECO:0000256" key="7">
    <source>
        <dbReference type="HAMAP-Rule" id="MF_01428"/>
    </source>
</evidence>
<feature type="region of interest" description="Disordered" evidence="9">
    <location>
        <begin position="276"/>
        <end position="296"/>
    </location>
</feature>
<evidence type="ECO:0000256" key="3">
    <source>
        <dbReference type="ARBA" id="ARBA00022741"/>
    </source>
</evidence>
<dbReference type="Proteomes" id="UP000249046">
    <property type="component" value="Unassembled WGS sequence"/>
</dbReference>
<evidence type="ECO:0000256" key="5">
    <source>
        <dbReference type="ARBA" id="ARBA00022840"/>
    </source>
</evidence>
<feature type="binding site" evidence="7">
    <location>
        <position position="188"/>
    </location>
    <ligand>
        <name>L-glutamate</name>
        <dbReference type="ChEBI" id="CHEBI:29985"/>
    </ligand>
</feature>
<feature type="short sequence motif" description="'HIGH' region" evidence="7">
    <location>
        <begin position="9"/>
        <end position="19"/>
    </location>
</feature>
<feature type="binding site" evidence="7">
    <location>
        <position position="42"/>
    </location>
    <ligand>
        <name>L-glutamate</name>
        <dbReference type="ChEBI" id="CHEBI:29985"/>
    </ligand>
</feature>
<evidence type="ECO:0000256" key="4">
    <source>
        <dbReference type="ARBA" id="ARBA00022833"/>
    </source>
</evidence>
<dbReference type="GO" id="GO:0004818">
    <property type="term" value="F:glutamate-tRNA ligase activity"/>
    <property type="evidence" value="ECO:0007669"/>
    <property type="project" value="TreeGrafter"/>
</dbReference>
<dbReference type="EMBL" id="QFPO01000023">
    <property type="protein sequence ID" value="PZQ09952.1"/>
    <property type="molecule type" value="Genomic_DNA"/>
</dbReference>
<dbReference type="PANTHER" id="PTHR43311:SF1">
    <property type="entry name" value="GLUTAMYL-Q TRNA(ASP) SYNTHETASE"/>
    <property type="match status" value="1"/>
</dbReference>